<sequence length="137" mass="15896">MEFVKGKDFVFIRTTISGLVGKATFNEEAGQYHFETRGTEFAGKIPERTHKDLDLERVENEFKMGFMKVVGNEQWDFVNVIDELSMKIGIPSMEYLLEKRLEREKVACISELSALQVENATFHFKRKLKALEDTLKK</sequence>
<dbReference type="EMBL" id="JAARWN010000001">
    <property type="protein sequence ID" value="MBC1935226.1"/>
    <property type="molecule type" value="Genomic_DNA"/>
</dbReference>
<protein>
    <submittedName>
        <fullName evidence="1">Uncharacterized protein</fullName>
    </submittedName>
</protein>
<accession>A0A7X0Y1H7</accession>
<dbReference type="RefSeq" id="WP_185525407.1">
    <property type="nucleotide sequence ID" value="NZ_JAARWN010000001.1"/>
</dbReference>
<proteinExistence type="predicted"/>
<organism evidence="1 2">
    <name type="scientific">Listeria grandensis</name>
    <dbReference type="NCBI Taxonomy" id="1494963"/>
    <lineage>
        <taxon>Bacteria</taxon>
        <taxon>Bacillati</taxon>
        <taxon>Bacillota</taxon>
        <taxon>Bacilli</taxon>
        <taxon>Bacillales</taxon>
        <taxon>Listeriaceae</taxon>
        <taxon>Listeria</taxon>
    </lineage>
</organism>
<reference evidence="1 2" key="1">
    <citation type="submission" date="2020-03" db="EMBL/GenBank/DDBJ databases">
        <title>Soil Listeria distribution.</title>
        <authorList>
            <person name="Liao J."/>
            <person name="Wiedmann M."/>
        </authorList>
    </citation>
    <scope>NUCLEOTIDE SEQUENCE [LARGE SCALE GENOMIC DNA]</scope>
    <source>
        <strain evidence="1 2">FSL L7-0741</strain>
    </source>
</reference>
<gene>
    <name evidence="1" type="ORF">HCA69_02535</name>
</gene>
<evidence type="ECO:0000313" key="1">
    <source>
        <dbReference type="EMBL" id="MBC1935226.1"/>
    </source>
</evidence>
<name>A0A7X0Y1H7_9LIST</name>
<comment type="caution">
    <text evidence="1">The sequence shown here is derived from an EMBL/GenBank/DDBJ whole genome shotgun (WGS) entry which is preliminary data.</text>
</comment>
<dbReference type="Proteomes" id="UP000535908">
    <property type="component" value="Unassembled WGS sequence"/>
</dbReference>
<dbReference type="AlphaFoldDB" id="A0A7X0Y1H7"/>
<evidence type="ECO:0000313" key="2">
    <source>
        <dbReference type="Proteomes" id="UP000535908"/>
    </source>
</evidence>